<dbReference type="Proteomes" id="UP000886885">
    <property type="component" value="Chromosome 6D"/>
</dbReference>
<dbReference type="PANTHER" id="PTHR34066:SF1">
    <property type="entry name" value="DUF1764 FAMILY PROTEIN"/>
    <property type="match status" value="1"/>
</dbReference>
<dbReference type="EMBL" id="JAAWWB010000012">
    <property type="protein sequence ID" value="KAG6770557.1"/>
    <property type="molecule type" value="Genomic_DNA"/>
</dbReference>
<name>A0A8X8CY32_POPTO</name>
<feature type="compositionally biased region" description="Basic and acidic residues" evidence="1">
    <location>
        <begin position="73"/>
        <end position="88"/>
    </location>
</feature>
<reference evidence="3" key="1">
    <citation type="journal article" date="2020" name="bioRxiv">
        <title>Hybrid origin of Populus tomentosa Carr. identified through genome sequencing and phylogenomic analysis.</title>
        <authorList>
            <person name="An X."/>
            <person name="Gao K."/>
            <person name="Chen Z."/>
            <person name="Li J."/>
            <person name="Yang X."/>
            <person name="Yang X."/>
            <person name="Zhou J."/>
            <person name="Guo T."/>
            <person name="Zhao T."/>
            <person name="Huang S."/>
            <person name="Miao D."/>
            <person name="Khan W.U."/>
            <person name="Rao P."/>
            <person name="Ye M."/>
            <person name="Lei B."/>
            <person name="Liao W."/>
            <person name="Wang J."/>
            <person name="Ji L."/>
            <person name="Li Y."/>
            <person name="Guo B."/>
            <person name="Mustafa N.S."/>
            <person name="Li S."/>
            <person name="Yun Q."/>
            <person name="Keller S.R."/>
            <person name="Mao J."/>
            <person name="Zhang R."/>
            <person name="Strauss S.H."/>
        </authorList>
    </citation>
    <scope>NUCLEOTIDE SEQUENCE</scope>
    <source>
        <strain evidence="3">GM15</strain>
        <tissue evidence="3">Leaf</tissue>
    </source>
</reference>
<keyword evidence="2" id="KW-0812">Transmembrane</keyword>
<keyword evidence="2" id="KW-1133">Transmembrane helix</keyword>
<protein>
    <submittedName>
        <fullName evidence="3">Uncharacterized protein</fullName>
    </submittedName>
</protein>
<comment type="caution">
    <text evidence="3">The sequence shown here is derived from an EMBL/GenBank/DDBJ whole genome shotgun (WGS) entry which is preliminary data.</text>
</comment>
<evidence type="ECO:0000313" key="3">
    <source>
        <dbReference type="EMBL" id="KAG6770557.1"/>
    </source>
</evidence>
<dbReference type="PANTHER" id="PTHR34066">
    <property type="entry name" value="GROWTH FACTOR 2"/>
    <property type="match status" value="1"/>
</dbReference>
<keyword evidence="2" id="KW-0472">Membrane</keyword>
<gene>
    <name evidence="3" type="ORF">POTOM_026242</name>
</gene>
<keyword evidence="4" id="KW-1185">Reference proteome</keyword>
<dbReference type="Pfam" id="PF08576">
    <property type="entry name" value="DUF1764"/>
    <property type="match status" value="1"/>
</dbReference>
<proteinExistence type="predicted"/>
<sequence length="223" mass="25157">MPKKSSSKKQLNADIEQGKPSPLNVPKKIYSKKPIQEQENADVEQAKPSSTPMKVGNEIDEIFSGKKRKKPEQKKVDKANVNGEEKPKLTAKKKKKKSNEDEEGRFTDLPCRSRKKTEDGLNIYTEEELGFSKSSGGDTPLCPFDYMLLILIHKQFLYLFFYDELTIENSVGHHAWYLIAIIHATCKSDLGHFMETTSACLFAIVTCLVIGNWVLNFSPAVAD</sequence>
<evidence type="ECO:0000256" key="1">
    <source>
        <dbReference type="SAM" id="MobiDB-lite"/>
    </source>
</evidence>
<evidence type="ECO:0000256" key="2">
    <source>
        <dbReference type="SAM" id="Phobius"/>
    </source>
</evidence>
<feature type="transmembrane region" description="Helical" evidence="2">
    <location>
        <begin position="197"/>
        <end position="215"/>
    </location>
</feature>
<organism evidence="3 4">
    <name type="scientific">Populus tomentosa</name>
    <name type="common">Chinese white poplar</name>
    <dbReference type="NCBI Taxonomy" id="118781"/>
    <lineage>
        <taxon>Eukaryota</taxon>
        <taxon>Viridiplantae</taxon>
        <taxon>Streptophyta</taxon>
        <taxon>Embryophyta</taxon>
        <taxon>Tracheophyta</taxon>
        <taxon>Spermatophyta</taxon>
        <taxon>Magnoliopsida</taxon>
        <taxon>eudicotyledons</taxon>
        <taxon>Gunneridae</taxon>
        <taxon>Pentapetalae</taxon>
        <taxon>rosids</taxon>
        <taxon>fabids</taxon>
        <taxon>Malpighiales</taxon>
        <taxon>Salicaceae</taxon>
        <taxon>Saliceae</taxon>
        <taxon>Populus</taxon>
    </lineage>
</organism>
<dbReference type="OrthoDB" id="20835at2759"/>
<accession>A0A8X8CY32</accession>
<feature type="region of interest" description="Disordered" evidence="1">
    <location>
        <begin position="1"/>
        <end position="112"/>
    </location>
</feature>
<evidence type="ECO:0000313" key="4">
    <source>
        <dbReference type="Proteomes" id="UP000886885"/>
    </source>
</evidence>
<dbReference type="InterPro" id="IPR013885">
    <property type="entry name" value="DUF1764_euk"/>
</dbReference>
<dbReference type="AlphaFoldDB" id="A0A8X8CY32"/>